<keyword evidence="8" id="KW-1133">Transmembrane helix</keyword>
<dbReference type="Proteomes" id="UP000053555">
    <property type="component" value="Unassembled WGS sequence"/>
</dbReference>
<name>A0A0B2PT52_GLYSO</name>
<evidence type="ECO:0000256" key="5">
    <source>
        <dbReference type="ARBA" id="ARBA00022679"/>
    </source>
</evidence>
<dbReference type="GO" id="GO:0005789">
    <property type="term" value="C:endoplasmic reticulum membrane"/>
    <property type="evidence" value="ECO:0007669"/>
    <property type="project" value="UniProtKB-SubCell"/>
</dbReference>
<evidence type="ECO:0000256" key="12">
    <source>
        <dbReference type="RuleBase" id="RU363075"/>
    </source>
</evidence>
<feature type="chain" id="PRO_5002092199" description="Mannosyltransferase" evidence="13">
    <location>
        <begin position="20"/>
        <end position="156"/>
    </location>
</feature>
<dbReference type="EMBL" id="KN663253">
    <property type="protein sequence ID" value="KHN12245.1"/>
    <property type="molecule type" value="Genomic_DNA"/>
</dbReference>
<dbReference type="GO" id="GO:0006487">
    <property type="term" value="P:protein N-linked glycosylation"/>
    <property type="evidence" value="ECO:0007669"/>
    <property type="project" value="TreeGrafter"/>
</dbReference>
<protein>
    <recommendedName>
        <fullName evidence="12">Mannosyltransferase</fullName>
        <ecNumber evidence="12">2.4.1.-</ecNumber>
    </recommendedName>
</protein>
<dbReference type="PANTHER" id="PTHR22760">
    <property type="entry name" value="GLYCOSYLTRANSFERASE"/>
    <property type="match status" value="1"/>
</dbReference>
<organism evidence="14">
    <name type="scientific">Glycine soja</name>
    <name type="common">Wild soybean</name>
    <dbReference type="NCBI Taxonomy" id="3848"/>
    <lineage>
        <taxon>Eukaryota</taxon>
        <taxon>Viridiplantae</taxon>
        <taxon>Streptophyta</taxon>
        <taxon>Embryophyta</taxon>
        <taxon>Tracheophyta</taxon>
        <taxon>Spermatophyta</taxon>
        <taxon>Magnoliopsida</taxon>
        <taxon>eudicotyledons</taxon>
        <taxon>Gunneridae</taxon>
        <taxon>Pentapetalae</taxon>
        <taxon>rosids</taxon>
        <taxon>fabids</taxon>
        <taxon>Fabales</taxon>
        <taxon>Fabaceae</taxon>
        <taxon>Papilionoideae</taxon>
        <taxon>50 kb inversion clade</taxon>
        <taxon>NPAAA clade</taxon>
        <taxon>indigoferoid/millettioid clade</taxon>
        <taxon>Phaseoleae</taxon>
        <taxon>Glycine</taxon>
        <taxon>Glycine subgen. Soja</taxon>
    </lineage>
</organism>
<gene>
    <name evidence="14" type="ORF">glysoja_035947</name>
</gene>
<evidence type="ECO:0000256" key="3">
    <source>
        <dbReference type="ARBA" id="ARBA00007063"/>
    </source>
</evidence>
<evidence type="ECO:0000256" key="1">
    <source>
        <dbReference type="ARBA" id="ARBA00004477"/>
    </source>
</evidence>
<comment type="function">
    <text evidence="10">Mannosyltransferase that operates in the biosynthetic pathway of dolichol-linked oligosaccharides, the glycan precursors employed in protein asparagine (N)-glycosylation. The assembly of dolichol-linked oligosaccharides begins on the cytosolic side of the endoplasmic reticulum membrane and finishes in its lumen. The sequential addition of sugars to dolichol pyrophosphate produces dolichol-linked oligosaccharides containing fourteen sugars, including two GlcNAcs, nine mannoses and three glucoses. Once assembled, the oligosaccharide is transferred from the lipid to nascent proteins by oligosaccharyltransferases. In the lumen of the endoplasmic reticulum, adds the eighth mannose residue in an alpha-1,6 linkage onto Man(7)GlcNAc(2)-PP-dolichol to produce Man(8)GlcNAc(2)-PP-dolichol.</text>
</comment>
<keyword evidence="6" id="KW-0812">Transmembrane</keyword>
<dbReference type="AlphaFoldDB" id="A0A0B2PT52"/>
<evidence type="ECO:0000256" key="4">
    <source>
        <dbReference type="ARBA" id="ARBA00022676"/>
    </source>
</evidence>
<comment type="subcellular location">
    <subcellularLocation>
        <location evidence="1 12">Endoplasmic reticulum membrane</location>
        <topology evidence="1 12">Multi-pass membrane protein</topology>
    </subcellularLocation>
</comment>
<keyword evidence="13" id="KW-0732">Signal</keyword>
<keyword evidence="4 12" id="KW-0328">Glycosyltransferase</keyword>
<evidence type="ECO:0000256" key="7">
    <source>
        <dbReference type="ARBA" id="ARBA00022824"/>
    </source>
</evidence>
<evidence type="ECO:0000256" key="2">
    <source>
        <dbReference type="ARBA" id="ARBA00004922"/>
    </source>
</evidence>
<evidence type="ECO:0000256" key="8">
    <source>
        <dbReference type="ARBA" id="ARBA00022989"/>
    </source>
</evidence>
<sequence>MVWNLLFLILLGLLLMSLAGTVTSFMASYWNYPSGHALKKLHGIGFHNDTDERWVHIDTFSAMNGISRFCESDFPWRYSKEEQISLQEFQQRDFTFLINEHPVINGFKCLFIEDGFSRVRLKPGFPPIFLVKEPKVYAHGNLENQNLFSQNWPGCP</sequence>
<accession>A0A0B2PT52</accession>
<keyword evidence="5 14" id="KW-0808">Transferase</keyword>
<dbReference type="InterPro" id="IPR005599">
    <property type="entry name" value="GPI_mannosylTrfase"/>
</dbReference>
<evidence type="ECO:0000256" key="13">
    <source>
        <dbReference type="SAM" id="SignalP"/>
    </source>
</evidence>
<comment type="pathway">
    <text evidence="2">Protein modification; protein glycosylation.</text>
</comment>
<evidence type="ECO:0000256" key="9">
    <source>
        <dbReference type="ARBA" id="ARBA00023136"/>
    </source>
</evidence>
<evidence type="ECO:0000256" key="6">
    <source>
        <dbReference type="ARBA" id="ARBA00022692"/>
    </source>
</evidence>
<dbReference type="GO" id="GO:0052917">
    <property type="term" value="F:dol-P-Man:Man(7)GlcNAc(2)-PP-Dol alpha-1,6-mannosyltransferase activity"/>
    <property type="evidence" value="ECO:0007669"/>
    <property type="project" value="UniProtKB-EC"/>
</dbReference>
<evidence type="ECO:0000313" key="14">
    <source>
        <dbReference type="EMBL" id="KHN12245.1"/>
    </source>
</evidence>
<dbReference type="EC" id="2.4.1.-" evidence="12"/>
<evidence type="ECO:0000256" key="10">
    <source>
        <dbReference type="ARBA" id="ARBA00044721"/>
    </source>
</evidence>
<comment type="similarity">
    <text evidence="3 12">Belongs to the glycosyltransferase 22 family.</text>
</comment>
<proteinExistence type="inferred from homology"/>
<dbReference type="PANTHER" id="PTHR22760:SF1">
    <property type="entry name" value="DOL-P-MAN:MAN(7)GLCNAC(2)-PP-DOL ALPHA-1,6-MANNOSYLTRANSFERASE"/>
    <property type="match status" value="1"/>
</dbReference>
<keyword evidence="9" id="KW-0472">Membrane</keyword>
<keyword evidence="7 12" id="KW-0256">Endoplasmic reticulum</keyword>
<reference evidence="14" key="1">
    <citation type="submission" date="2014-07" db="EMBL/GenBank/DDBJ databases">
        <title>Identification of a novel salt tolerance gene in wild soybean by whole-genome sequencing.</title>
        <authorList>
            <person name="Lam H.-M."/>
            <person name="Qi X."/>
            <person name="Li M.-W."/>
            <person name="Liu X."/>
            <person name="Xie M."/>
            <person name="Ni M."/>
            <person name="Xu X."/>
        </authorList>
    </citation>
    <scope>NUCLEOTIDE SEQUENCE [LARGE SCALE GENOMIC DNA]</scope>
    <source>
        <tissue evidence="14">Root</tissue>
    </source>
</reference>
<feature type="signal peptide" evidence="13">
    <location>
        <begin position="1"/>
        <end position="19"/>
    </location>
</feature>
<comment type="catalytic activity">
    <reaction evidence="11">
        <text>an alpha-D-Man-(1-&gt;2)-alpha-D-Man-(1-&gt;2)-alpha-D-Man-(1-&gt;3)-[alpha-D-Man-(1-&gt;2)-alpha-D-Man-(1-&gt;3)-alpha-D-Man-(1-&gt;6)]-beta-D-Man-(1-&gt;4)-beta-D-GlcNAc-(1-&gt;4)-alpha-D-GlcNAc-diphospho-di-trans,poly-cis-dolichol + a di-trans,poly-cis-dolichyl beta-D-mannosyl phosphate = an alpha-D-Man-(1-&gt;2)-alpha-D-Man-(1-&gt;2)-alpha-D-Man-(1-&gt;3)-[alpha-D-Man-(1-&gt;2)-alpha-D-Man-(1-&gt;3)-[alpha-D-Man-(1-&gt;6)]-alpha-D-Man-(1-&gt;6)]-beta-D-Man-(1-&gt;4)-beta-D-GlcNAc-(1-&gt;4)-alpha-D-GlcNAc-diphospho-di-trans,poly-cis-dolichol + a di-trans,poly-cis-dolichyl phosphate + H(+)</text>
        <dbReference type="Rhea" id="RHEA:29535"/>
        <dbReference type="Rhea" id="RHEA-COMP:19498"/>
        <dbReference type="Rhea" id="RHEA-COMP:19501"/>
        <dbReference type="Rhea" id="RHEA-COMP:19518"/>
        <dbReference type="Rhea" id="RHEA-COMP:19519"/>
        <dbReference type="ChEBI" id="CHEBI:15378"/>
        <dbReference type="ChEBI" id="CHEBI:57683"/>
        <dbReference type="ChEBI" id="CHEBI:58211"/>
        <dbReference type="ChEBI" id="CHEBI:132517"/>
        <dbReference type="ChEBI" id="CHEBI:132519"/>
        <dbReference type="EC" id="2.4.1.260"/>
    </reaction>
    <physiologicalReaction direction="left-to-right" evidence="11">
        <dbReference type="Rhea" id="RHEA:29536"/>
    </physiologicalReaction>
</comment>
<evidence type="ECO:0000256" key="11">
    <source>
        <dbReference type="ARBA" id="ARBA00048899"/>
    </source>
</evidence>